<dbReference type="Pfam" id="PF00069">
    <property type="entry name" value="Pkinase"/>
    <property type="match status" value="1"/>
</dbReference>
<protein>
    <recommendedName>
        <fullName evidence="6">Protein kinase domain-containing protein</fullName>
    </recommendedName>
</protein>
<dbReference type="SUPFAM" id="SSF56112">
    <property type="entry name" value="Protein kinase-like (PK-like)"/>
    <property type="match status" value="1"/>
</dbReference>
<organism evidence="7">
    <name type="scientific">Oppiella nova</name>
    <dbReference type="NCBI Taxonomy" id="334625"/>
    <lineage>
        <taxon>Eukaryota</taxon>
        <taxon>Metazoa</taxon>
        <taxon>Ecdysozoa</taxon>
        <taxon>Arthropoda</taxon>
        <taxon>Chelicerata</taxon>
        <taxon>Arachnida</taxon>
        <taxon>Acari</taxon>
        <taxon>Acariformes</taxon>
        <taxon>Sarcoptiformes</taxon>
        <taxon>Oribatida</taxon>
        <taxon>Brachypylina</taxon>
        <taxon>Oppioidea</taxon>
        <taxon>Oppiidae</taxon>
        <taxon>Oppiella</taxon>
    </lineage>
</organism>
<dbReference type="SMART" id="SM00220">
    <property type="entry name" value="S_TKc"/>
    <property type="match status" value="1"/>
</dbReference>
<dbReference type="GO" id="GO:0004672">
    <property type="term" value="F:protein kinase activity"/>
    <property type="evidence" value="ECO:0007669"/>
    <property type="project" value="InterPro"/>
</dbReference>
<keyword evidence="1" id="KW-0808">Transferase</keyword>
<dbReference type="Gene3D" id="1.10.510.10">
    <property type="entry name" value="Transferase(Phosphotransferase) domain 1"/>
    <property type="match status" value="1"/>
</dbReference>
<name>A0A7R9LV88_9ACAR</name>
<dbReference type="OrthoDB" id="6430822at2759"/>
<feature type="non-terminal residue" evidence="7">
    <location>
        <position position="210"/>
    </location>
</feature>
<dbReference type="PROSITE" id="PS50011">
    <property type="entry name" value="PROTEIN_KINASE_DOM"/>
    <property type="match status" value="1"/>
</dbReference>
<sequence length="210" mass="24618">TTKVESEFKKQLKHLSIIGSGGFGTVFKVKYKIDEKIYAVKRIELKTRTTEERNKVFNEIGNLEKVRSEYVVEYYDSWFEGEYLYIRMELCSQNLRNILEIKPKIFKRQLGEAMDFVEYFISCIIFRQILESVQNGRFVKLCDFGLATVHDEHIHCRTSQKHTPDVGTIKYQAPEINYGDKYGHKSDIYSLALIGGEIFDLKLYNQGTKR</sequence>
<dbReference type="GO" id="GO:0005634">
    <property type="term" value="C:nucleus"/>
    <property type="evidence" value="ECO:0007669"/>
    <property type="project" value="TreeGrafter"/>
</dbReference>
<accession>A0A7R9LV88</accession>
<dbReference type="GO" id="GO:0005524">
    <property type="term" value="F:ATP binding"/>
    <property type="evidence" value="ECO:0007669"/>
    <property type="project" value="UniProtKB-UniRule"/>
</dbReference>
<dbReference type="GO" id="GO:0005737">
    <property type="term" value="C:cytoplasm"/>
    <property type="evidence" value="ECO:0007669"/>
    <property type="project" value="TreeGrafter"/>
</dbReference>
<reference evidence="7" key="1">
    <citation type="submission" date="2020-11" db="EMBL/GenBank/DDBJ databases">
        <authorList>
            <person name="Tran Van P."/>
        </authorList>
    </citation>
    <scope>NUCLEOTIDE SEQUENCE</scope>
</reference>
<evidence type="ECO:0000256" key="1">
    <source>
        <dbReference type="ARBA" id="ARBA00022679"/>
    </source>
</evidence>
<feature type="non-terminal residue" evidence="7">
    <location>
        <position position="1"/>
    </location>
</feature>
<evidence type="ECO:0000259" key="6">
    <source>
        <dbReference type="PROSITE" id="PS50011"/>
    </source>
</evidence>
<evidence type="ECO:0000313" key="7">
    <source>
        <dbReference type="EMBL" id="CAD7648465.1"/>
    </source>
</evidence>
<dbReference type="Gene3D" id="3.30.200.20">
    <property type="entry name" value="Phosphorylase Kinase, domain 1"/>
    <property type="match status" value="1"/>
</dbReference>
<keyword evidence="3" id="KW-0418">Kinase</keyword>
<keyword evidence="8" id="KW-1185">Reference proteome</keyword>
<dbReference type="PANTHER" id="PTHR11042">
    <property type="entry name" value="EUKARYOTIC TRANSLATION INITIATION FACTOR 2-ALPHA KINASE EIF2-ALPHA KINASE -RELATED"/>
    <property type="match status" value="1"/>
</dbReference>
<dbReference type="EMBL" id="CAJPVJ010003176">
    <property type="protein sequence ID" value="CAG2167259.1"/>
    <property type="molecule type" value="Genomic_DNA"/>
</dbReference>
<evidence type="ECO:0000256" key="4">
    <source>
        <dbReference type="ARBA" id="ARBA00022840"/>
    </source>
</evidence>
<feature type="domain" description="Protein kinase" evidence="6">
    <location>
        <begin position="12"/>
        <end position="210"/>
    </location>
</feature>
<feature type="binding site" evidence="5">
    <location>
        <position position="41"/>
    </location>
    <ligand>
        <name>ATP</name>
        <dbReference type="ChEBI" id="CHEBI:30616"/>
    </ligand>
</feature>
<evidence type="ECO:0000313" key="8">
    <source>
        <dbReference type="Proteomes" id="UP000728032"/>
    </source>
</evidence>
<evidence type="ECO:0000256" key="2">
    <source>
        <dbReference type="ARBA" id="ARBA00022741"/>
    </source>
</evidence>
<dbReference type="AlphaFoldDB" id="A0A7R9LV88"/>
<keyword evidence="4 5" id="KW-0067">ATP-binding</keyword>
<dbReference type="InterPro" id="IPR050339">
    <property type="entry name" value="CC_SR_Kinase"/>
</dbReference>
<keyword evidence="2 5" id="KW-0547">Nucleotide-binding</keyword>
<dbReference type="InterPro" id="IPR000719">
    <property type="entry name" value="Prot_kinase_dom"/>
</dbReference>
<dbReference type="EMBL" id="OC918001">
    <property type="protein sequence ID" value="CAD7648465.1"/>
    <property type="molecule type" value="Genomic_DNA"/>
</dbReference>
<dbReference type="Proteomes" id="UP000728032">
    <property type="component" value="Unassembled WGS sequence"/>
</dbReference>
<gene>
    <name evidence="7" type="ORF">ONB1V03_LOCUS6770</name>
</gene>
<evidence type="ECO:0000256" key="3">
    <source>
        <dbReference type="ARBA" id="ARBA00022777"/>
    </source>
</evidence>
<dbReference type="PROSITE" id="PS00107">
    <property type="entry name" value="PROTEIN_KINASE_ATP"/>
    <property type="match status" value="1"/>
</dbReference>
<proteinExistence type="predicted"/>
<dbReference type="InterPro" id="IPR017441">
    <property type="entry name" value="Protein_kinase_ATP_BS"/>
</dbReference>
<evidence type="ECO:0000256" key="5">
    <source>
        <dbReference type="PROSITE-ProRule" id="PRU10141"/>
    </source>
</evidence>
<dbReference type="InterPro" id="IPR011009">
    <property type="entry name" value="Kinase-like_dom_sf"/>
</dbReference>